<dbReference type="EC" id="2.3.1.31" evidence="1"/>
<sequence length="421" mass="47202">MEFPCLDHLESRQRTLEQDGPEPHYQKVVTGYEVYHHSRPFVCSHGGILPEFDIAYETWGTLNAARDNAVLIHTGLSASSHAKSHPKNPSPGWWEKFIGPGLAIDTNKFFVICTNVLGGCYGSTGPSSIDPTTNERYGSRFPLLTVNDMIRAQFLLLDALNINKLYASVGSSMGGMQSLMAAKLYPDRVILMADPNFNRGFYYDKIPPHVGMKLARQIATVTYRSGPEWELRFGRRRMNSDQPPAFCPDYMIETYIDHQSEKFCLKFDANSLIYLSKAMDMFDVSASVTNRLDKQRKLVEEQLEQSGLNSSIHPNPVVCMHESEQPGGASKASPTETEATIRRDLIQGVRDIQHPTLVLGVQSDILFPIKQQKEVADILREVGNKRVTYYELDALYGHDTFLIDVANVGSAIKGHLENTIL</sequence>
<keyword evidence="2" id="KW-1185">Reference proteome</keyword>
<proteinExistence type="predicted"/>
<evidence type="ECO:0000313" key="1">
    <source>
        <dbReference type="EMBL" id="KAJ1673697.1"/>
    </source>
</evidence>
<name>A0ACC1HC04_9FUNG</name>
<accession>A0ACC1HC04</accession>
<protein>
    <submittedName>
        <fullName evidence="1">Homoserine O-acetyltransferase</fullName>
        <ecNumber evidence="1">2.3.1.31</ecNumber>
    </submittedName>
</protein>
<reference evidence="1" key="1">
    <citation type="submission" date="2022-06" db="EMBL/GenBank/DDBJ databases">
        <title>Phylogenomic reconstructions and comparative analyses of Kickxellomycotina fungi.</title>
        <authorList>
            <person name="Reynolds N.K."/>
            <person name="Stajich J.E."/>
            <person name="Barry K."/>
            <person name="Grigoriev I.V."/>
            <person name="Crous P."/>
            <person name="Smith M.E."/>
        </authorList>
    </citation>
    <scope>NUCLEOTIDE SEQUENCE</scope>
    <source>
        <strain evidence="1">RSA 2271</strain>
    </source>
</reference>
<comment type="caution">
    <text evidence="1">The sequence shown here is derived from an EMBL/GenBank/DDBJ whole genome shotgun (WGS) entry which is preliminary data.</text>
</comment>
<gene>
    <name evidence="1" type="primary">cys2</name>
    <name evidence="1" type="ORF">EV182_004735</name>
</gene>
<dbReference type="Proteomes" id="UP001145114">
    <property type="component" value="Unassembled WGS sequence"/>
</dbReference>
<keyword evidence="1" id="KW-0808">Transferase</keyword>
<organism evidence="1 2">
    <name type="scientific">Spiromyces aspiralis</name>
    <dbReference type="NCBI Taxonomy" id="68401"/>
    <lineage>
        <taxon>Eukaryota</taxon>
        <taxon>Fungi</taxon>
        <taxon>Fungi incertae sedis</taxon>
        <taxon>Zoopagomycota</taxon>
        <taxon>Kickxellomycotina</taxon>
        <taxon>Kickxellomycetes</taxon>
        <taxon>Kickxellales</taxon>
        <taxon>Kickxellaceae</taxon>
        <taxon>Spiromyces</taxon>
    </lineage>
</organism>
<keyword evidence="1" id="KW-0012">Acyltransferase</keyword>
<dbReference type="EMBL" id="JAMZIH010006664">
    <property type="protein sequence ID" value="KAJ1673697.1"/>
    <property type="molecule type" value="Genomic_DNA"/>
</dbReference>
<evidence type="ECO:0000313" key="2">
    <source>
        <dbReference type="Proteomes" id="UP001145114"/>
    </source>
</evidence>